<dbReference type="PANTHER" id="PTHR47359">
    <property type="entry name" value="PEPTIDOGLYCAN DL-ENDOPEPTIDASE CWLO"/>
    <property type="match status" value="1"/>
</dbReference>
<proteinExistence type="inferred from homology"/>
<gene>
    <name evidence="8" type="ORF">FXF69_05045</name>
</gene>
<feature type="domain" description="NlpC/P60" evidence="7">
    <location>
        <begin position="309"/>
        <end position="443"/>
    </location>
</feature>
<name>A0A5D0NVW4_9ACTN</name>
<dbReference type="GO" id="GO:0006508">
    <property type="term" value="P:proteolysis"/>
    <property type="evidence" value="ECO:0007669"/>
    <property type="project" value="UniProtKB-KW"/>
</dbReference>
<evidence type="ECO:0000256" key="2">
    <source>
        <dbReference type="ARBA" id="ARBA00022670"/>
    </source>
</evidence>
<evidence type="ECO:0000313" key="9">
    <source>
        <dbReference type="Proteomes" id="UP000323380"/>
    </source>
</evidence>
<evidence type="ECO:0000256" key="4">
    <source>
        <dbReference type="ARBA" id="ARBA00022807"/>
    </source>
</evidence>
<dbReference type="PANTHER" id="PTHR47359:SF3">
    <property type="entry name" value="NLP_P60 DOMAIN-CONTAINING PROTEIN-RELATED"/>
    <property type="match status" value="1"/>
</dbReference>
<dbReference type="Gene3D" id="3.90.1720.10">
    <property type="entry name" value="endopeptidase domain like (from Nostoc punctiforme)"/>
    <property type="match status" value="1"/>
</dbReference>
<comment type="similarity">
    <text evidence="1">Belongs to the peptidase C40 family.</text>
</comment>
<dbReference type="Gene3D" id="1.10.530.10">
    <property type="match status" value="1"/>
</dbReference>
<dbReference type="Pfam" id="PF13406">
    <property type="entry name" value="SLT_2"/>
    <property type="match status" value="1"/>
</dbReference>
<keyword evidence="6" id="KW-0472">Membrane</keyword>
<accession>A0A5D0NVW4</accession>
<dbReference type="AlphaFoldDB" id="A0A5D0NVW4"/>
<dbReference type="Pfam" id="PF00877">
    <property type="entry name" value="NLPC_P60"/>
    <property type="match status" value="1"/>
</dbReference>
<keyword evidence="4" id="KW-0788">Thiol protease</keyword>
<sequence length="443" mass="45714">MSGRAGPGRRGSPSGRTGGGTARRAAAGAGRQVGKSLVKAAAKRTGTTVAGGASAGTSLLVQAGLAAGRRVGRRIGWGKVVLLLSLPYLLGVALIMLVAAVIAPTLSQSSAGGAGPAAVPGIPPVALDAYTRAAAQFARLAPNARGVTWSLLAAIGMIESEHGQGARHDHTVAPNGDVSPPFVGPRLDGSGVGGNVTPVYDTDGGRMDGDTTYDRAVGPMQFMPGTWKQEGHDGNGDGKADPQNYYDAVLSTAFALCGGTDCDLTDRERLYNAIYRYNHSHDYVEKVLRQSEEYARQGQAALAVPVGGSGTGQAIAAAALRWLGTPYLWGGGDFNGPTTGCAHGFCGTGFDCSGLTEYAVYQGTGGRIHLGTWTVPQFNDPRGVHVSWDQLQTGDLVFFSGLDHVGIYLGGGRFVEAPQTGDVVKVSPIAPRRSGFYGAVRFV</sequence>
<comment type="caution">
    <text evidence="8">The sequence shown here is derived from an EMBL/GenBank/DDBJ whole genome shotgun (WGS) entry which is preliminary data.</text>
</comment>
<protein>
    <recommendedName>
        <fullName evidence="7">NlpC/P60 domain-containing protein</fullName>
    </recommendedName>
</protein>
<feature type="region of interest" description="Disordered" evidence="5">
    <location>
        <begin position="1"/>
        <end position="31"/>
    </location>
</feature>
<dbReference type="PROSITE" id="PS51935">
    <property type="entry name" value="NLPC_P60"/>
    <property type="match status" value="1"/>
</dbReference>
<evidence type="ECO:0000256" key="1">
    <source>
        <dbReference type="ARBA" id="ARBA00007074"/>
    </source>
</evidence>
<reference evidence="8 9" key="1">
    <citation type="submission" date="2019-08" db="EMBL/GenBank/DDBJ databases">
        <title>Actinomadura sp. nov. CYP1-5 isolated from mountain soil.</title>
        <authorList>
            <person name="Songsumanus A."/>
            <person name="Kuncharoen N."/>
            <person name="Kudo T."/>
            <person name="Yuki M."/>
            <person name="Igarashi Y."/>
            <person name="Tanasupawat S."/>
        </authorList>
    </citation>
    <scope>NUCLEOTIDE SEQUENCE [LARGE SCALE GENOMIC DNA]</scope>
    <source>
        <strain evidence="8 9">JCM 14158</strain>
    </source>
</reference>
<dbReference type="InterPro" id="IPR000064">
    <property type="entry name" value="NLP_P60_dom"/>
</dbReference>
<keyword evidence="2" id="KW-0645">Protease</keyword>
<dbReference type="InterPro" id="IPR051794">
    <property type="entry name" value="PG_Endopeptidase_C40"/>
</dbReference>
<keyword evidence="6" id="KW-0812">Transmembrane</keyword>
<evidence type="ECO:0000256" key="3">
    <source>
        <dbReference type="ARBA" id="ARBA00022801"/>
    </source>
</evidence>
<dbReference type="SUPFAM" id="SSF54001">
    <property type="entry name" value="Cysteine proteinases"/>
    <property type="match status" value="1"/>
</dbReference>
<dbReference type="EMBL" id="VSFG01000001">
    <property type="protein sequence ID" value="TYB48557.1"/>
    <property type="molecule type" value="Genomic_DNA"/>
</dbReference>
<evidence type="ECO:0000259" key="7">
    <source>
        <dbReference type="PROSITE" id="PS51935"/>
    </source>
</evidence>
<keyword evidence="9" id="KW-1185">Reference proteome</keyword>
<dbReference type="Proteomes" id="UP000323380">
    <property type="component" value="Unassembled WGS sequence"/>
</dbReference>
<feature type="transmembrane region" description="Helical" evidence="6">
    <location>
        <begin position="80"/>
        <end position="103"/>
    </location>
</feature>
<dbReference type="RefSeq" id="WP_083980571.1">
    <property type="nucleotide sequence ID" value="NZ_VSFG01000001.1"/>
</dbReference>
<dbReference type="SUPFAM" id="SSF53955">
    <property type="entry name" value="Lysozyme-like"/>
    <property type="match status" value="1"/>
</dbReference>
<keyword evidence="6" id="KW-1133">Transmembrane helix</keyword>
<evidence type="ECO:0000313" key="8">
    <source>
        <dbReference type="EMBL" id="TYB48557.1"/>
    </source>
</evidence>
<dbReference type="InterPro" id="IPR031304">
    <property type="entry name" value="SLT_2"/>
</dbReference>
<dbReference type="CDD" id="cd13399">
    <property type="entry name" value="Slt35-like"/>
    <property type="match status" value="1"/>
</dbReference>
<dbReference type="InterPro" id="IPR023346">
    <property type="entry name" value="Lysozyme-like_dom_sf"/>
</dbReference>
<evidence type="ECO:0000256" key="5">
    <source>
        <dbReference type="SAM" id="MobiDB-lite"/>
    </source>
</evidence>
<evidence type="ECO:0000256" key="6">
    <source>
        <dbReference type="SAM" id="Phobius"/>
    </source>
</evidence>
<keyword evidence="3" id="KW-0378">Hydrolase</keyword>
<dbReference type="GO" id="GO:0008234">
    <property type="term" value="F:cysteine-type peptidase activity"/>
    <property type="evidence" value="ECO:0007669"/>
    <property type="project" value="UniProtKB-KW"/>
</dbReference>
<dbReference type="InterPro" id="IPR038765">
    <property type="entry name" value="Papain-like_cys_pep_sf"/>
</dbReference>
<dbReference type="STRING" id="1220554.GCA_001552135_02313"/>
<organism evidence="8 9">
    <name type="scientific">Actinomadura chibensis</name>
    <dbReference type="NCBI Taxonomy" id="392828"/>
    <lineage>
        <taxon>Bacteria</taxon>
        <taxon>Bacillati</taxon>
        <taxon>Actinomycetota</taxon>
        <taxon>Actinomycetes</taxon>
        <taxon>Streptosporangiales</taxon>
        <taxon>Thermomonosporaceae</taxon>
        <taxon>Actinomadura</taxon>
    </lineage>
</organism>